<dbReference type="Pfam" id="PF01098">
    <property type="entry name" value="FTSW_RODA_SPOVE"/>
    <property type="match status" value="1"/>
</dbReference>
<gene>
    <name evidence="7" type="ORF">IAA04_10630</name>
</gene>
<feature type="transmembrane region" description="Helical" evidence="6">
    <location>
        <begin position="153"/>
        <end position="171"/>
    </location>
</feature>
<feature type="transmembrane region" description="Helical" evidence="6">
    <location>
        <begin position="177"/>
        <end position="194"/>
    </location>
</feature>
<keyword evidence="4 6" id="KW-1133">Transmembrane helix</keyword>
<organism evidence="7 8">
    <name type="scientific">Candidatus Lachnoclostridium pullistercoris</name>
    <dbReference type="NCBI Taxonomy" id="2838632"/>
    <lineage>
        <taxon>Bacteria</taxon>
        <taxon>Bacillati</taxon>
        <taxon>Bacillota</taxon>
        <taxon>Clostridia</taxon>
        <taxon>Lachnospirales</taxon>
        <taxon>Lachnospiraceae</taxon>
    </lineage>
</organism>
<protein>
    <submittedName>
        <fullName evidence="7">FtsW/RodA/SpoVE family cell cycle protein</fullName>
    </submittedName>
</protein>
<dbReference type="EMBL" id="DWWL01000070">
    <property type="protein sequence ID" value="HJC48495.1"/>
    <property type="molecule type" value="Genomic_DNA"/>
</dbReference>
<dbReference type="GO" id="GO:0005886">
    <property type="term" value="C:plasma membrane"/>
    <property type="evidence" value="ECO:0007669"/>
    <property type="project" value="TreeGrafter"/>
</dbReference>
<dbReference type="GO" id="GO:0015648">
    <property type="term" value="F:lipid-linked peptidoglycan transporter activity"/>
    <property type="evidence" value="ECO:0007669"/>
    <property type="project" value="TreeGrafter"/>
</dbReference>
<evidence type="ECO:0000256" key="4">
    <source>
        <dbReference type="ARBA" id="ARBA00022989"/>
    </source>
</evidence>
<dbReference type="GO" id="GO:0008360">
    <property type="term" value="P:regulation of cell shape"/>
    <property type="evidence" value="ECO:0007669"/>
    <property type="project" value="UniProtKB-KW"/>
</dbReference>
<dbReference type="NCBIfam" id="NF038403">
    <property type="entry name" value="perm_prefix_1"/>
    <property type="match status" value="1"/>
</dbReference>
<dbReference type="PANTHER" id="PTHR30474">
    <property type="entry name" value="CELL CYCLE PROTEIN"/>
    <property type="match status" value="1"/>
</dbReference>
<keyword evidence="5 6" id="KW-0472">Membrane</keyword>
<evidence type="ECO:0000313" key="7">
    <source>
        <dbReference type="EMBL" id="HJC48495.1"/>
    </source>
</evidence>
<keyword evidence="3" id="KW-0133">Cell shape</keyword>
<reference evidence="7" key="2">
    <citation type="submission" date="2021-04" db="EMBL/GenBank/DDBJ databases">
        <authorList>
            <person name="Gilroy R."/>
        </authorList>
    </citation>
    <scope>NUCLEOTIDE SEQUENCE</scope>
    <source>
        <strain evidence="7">CHK183-5548</strain>
    </source>
</reference>
<feature type="transmembrane region" description="Helical" evidence="6">
    <location>
        <begin position="121"/>
        <end position="141"/>
    </location>
</feature>
<dbReference type="AlphaFoldDB" id="A0A9D2T816"/>
<evidence type="ECO:0000256" key="2">
    <source>
        <dbReference type="ARBA" id="ARBA00022692"/>
    </source>
</evidence>
<dbReference type="GO" id="GO:0051301">
    <property type="term" value="P:cell division"/>
    <property type="evidence" value="ECO:0007669"/>
    <property type="project" value="InterPro"/>
</dbReference>
<proteinExistence type="predicted"/>
<comment type="caution">
    <text evidence="7">The sequence shown here is derived from an EMBL/GenBank/DDBJ whole genome shotgun (WGS) entry which is preliminary data.</text>
</comment>
<dbReference type="InterPro" id="IPR001182">
    <property type="entry name" value="FtsW/RodA"/>
</dbReference>
<sequence length="452" mass="50443">MEMSERRTESRDIKTEYLTALTSQIRCRKARPLVEEELTSHIDDQMEALMADGMNEEDAMKESIRQMGDPVEVGVEMDRIHRPRLDWKFLIFAGLLSIAGLFLQYEMSRLAAGAGFAAPSFARQLACTCIGIAVMATVYFLDYTFIGKHAPALWTLLTIFIAGASLLSPTVNGSHSYMQLSFYLYVPVFAGLLYRFRNRGVCGLAWCLFLFILTLALGVRFFQTLNTAFFCSLVFLIMITAGILKGWFQVPKKTTVFLLWAGWILLPVFIVCVGALNSYQLERLRVFFSSPTARAEYDYVTGSILKLLSASRLTGGSGLPAQEMLPSMSMDYIFTFVVSCYGFLAGAALVLALLALIVKVFRLSARLTNQLGMMISLGCGCVFAVETVHYLLANCGFSPMAQTYLPFFSYGLRASLITYVFSGLLLSVYRYKDVAGEIRSFPSLKITIQKEK</sequence>
<feature type="transmembrane region" description="Helical" evidence="6">
    <location>
        <begin position="201"/>
        <end position="221"/>
    </location>
</feature>
<feature type="transmembrane region" description="Helical" evidence="6">
    <location>
        <begin position="370"/>
        <end position="392"/>
    </location>
</feature>
<dbReference type="GO" id="GO:0032153">
    <property type="term" value="C:cell division site"/>
    <property type="evidence" value="ECO:0007669"/>
    <property type="project" value="TreeGrafter"/>
</dbReference>
<feature type="transmembrane region" description="Helical" evidence="6">
    <location>
        <begin position="332"/>
        <end position="358"/>
    </location>
</feature>
<evidence type="ECO:0000256" key="3">
    <source>
        <dbReference type="ARBA" id="ARBA00022960"/>
    </source>
</evidence>
<feature type="transmembrane region" description="Helical" evidence="6">
    <location>
        <begin position="87"/>
        <end position="105"/>
    </location>
</feature>
<keyword evidence="2 6" id="KW-0812">Transmembrane</keyword>
<feature type="transmembrane region" description="Helical" evidence="6">
    <location>
        <begin position="412"/>
        <end position="431"/>
    </location>
</feature>
<comment type="subcellular location">
    <subcellularLocation>
        <location evidence="1">Membrane</location>
        <topology evidence="1">Multi-pass membrane protein</topology>
    </subcellularLocation>
</comment>
<feature type="transmembrane region" description="Helical" evidence="6">
    <location>
        <begin position="256"/>
        <end position="276"/>
    </location>
</feature>
<dbReference type="Proteomes" id="UP000823883">
    <property type="component" value="Unassembled WGS sequence"/>
</dbReference>
<evidence type="ECO:0000256" key="6">
    <source>
        <dbReference type="SAM" id="Phobius"/>
    </source>
</evidence>
<evidence type="ECO:0000313" key="8">
    <source>
        <dbReference type="Proteomes" id="UP000823883"/>
    </source>
</evidence>
<dbReference type="PANTHER" id="PTHR30474:SF1">
    <property type="entry name" value="PEPTIDOGLYCAN GLYCOSYLTRANSFERASE MRDB"/>
    <property type="match status" value="1"/>
</dbReference>
<feature type="transmembrane region" description="Helical" evidence="6">
    <location>
        <begin position="227"/>
        <end position="244"/>
    </location>
</feature>
<dbReference type="InterPro" id="IPR047928">
    <property type="entry name" value="Perm_prefix_1"/>
</dbReference>
<name>A0A9D2T816_9FIRM</name>
<evidence type="ECO:0000256" key="5">
    <source>
        <dbReference type="ARBA" id="ARBA00023136"/>
    </source>
</evidence>
<accession>A0A9D2T816</accession>
<reference evidence="7" key="1">
    <citation type="journal article" date="2021" name="PeerJ">
        <title>Extensive microbial diversity within the chicken gut microbiome revealed by metagenomics and culture.</title>
        <authorList>
            <person name="Gilroy R."/>
            <person name="Ravi A."/>
            <person name="Getino M."/>
            <person name="Pursley I."/>
            <person name="Horton D.L."/>
            <person name="Alikhan N.F."/>
            <person name="Baker D."/>
            <person name="Gharbi K."/>
            <person name="Hall N."/>
            <person name="Watson M."/>
            <person name="Adriaenssens E.M."/>
            <person name="Foster-Nyarko E."/>
            <person name="Jarju S."/>
            <person name="Secka A."/>
            <person name="Antonio M."/>
            <person name="Oren A."/>
            <person name="Chaudhuri R.R."/>
            <person name="La Ragione R."/>
            <person name="Hildebrand F."/>
            <person name="Pallen M.J."/>
        </authorList>
    </citation>
    <scope>NUCLEOTIDE SEQUENCE</scope>
    <source>
        <strain evidence="7">CHK183-5548</strain>
    </source>
</reference>
<evidence type="ECO:0000256" key="1">
    <source>
        <dbReference type="ARBA" id="ARBA00004141"/>
    </source>
</evidence>